<protein>
    <submittedName>
        <fullName evidence="3">Myosin regulatory light chain, putative</fullName>
    </submittedName>
</protein>
<evidence type="ECO:0000313" key="3">
    <source>
        <dbReference type="EMBL" id="CDJ30099.1"/>
    </source>
</evidence>
<dbReference type="Gene3D" id="1.10.238.10">
    <property type="entry name" value="EF-hand"/>
    <property type="match status" value="1"/>
</dbReference>
<keyword evidence="4" id="KW-1185">Reference proteome</keyword>
<dbReference type="EMBL" id="HG682303">
    <property type="protein sequence ID" value="CDJ30099.1"/>
    <property type="molecule type" value="Genomic_DNA"/>
</dbReference>
<dbReference type="SUPFAM" id="SSF47473">
    <property type="entry name" value="EF-hand"/>
    <property type="match status" value="1"/>
</dbReference>
<dbReference type="InterPro" id="IPR002048">
    <property type="entry name" value="EF_hand_dom"/>
</dbReference>
<dbReference type="VEuPathDB" id="ToxoDB:EMH_0055280"/>
<dbReference type="OrthoDB" id="429467at2759"/>
<reference evidence="3" key="2">
    <citation type="submission" date="2013-10" db="EMBL/GenBank/DDBJ databases">
        <authorList>
            <person name="Aslett M."/>
        </authorList>
    </citation>
    <scope>NUCLEOTIDE SEQUENCE [LARGE SCALE GENOMIC DNA]</scope>
    <source>
        <strain evidence="3">Houghton</strain>
    </source>
</reference>
<dbReference type="GO" id="GO:0005509">
    <property type="term" value="F:calcium ion binding"/>
    <property type="evidence" value="ECO:0007669"/>
    <property type="project" value="InterPro"/>
</dbReference>
<organism evidence="3 4">
    <name type="scientific">Eimeria mitis</name>
    <dbReference type="NCBI Taxonomy" id="44415"/>
    <lineage>
        <taxon>Eukaryota</taxon>
        <taxon>Sar</taxon>
        <taxon>Alveolata</taxon>
        <taxon>Apicomplexa</taxon>
        <taxon>Conoidasida</taxon>
        <taxon>Coccidia</taxon>
        <taxon>Eucoccidiorida</taxon>
        <taxon>Eimeriorina</taxon>
        <taxon>Eimeriidae</taxon>
        <taxon>Eimeria</taxon>
    </lineage>
</organism>
<dbReference type="InterPro" id="IPR050403">
    <property type="entry name" value="Myosin_RLC"/>
</dbReference>
<evidence type="ECO:0000313" key="4">
    <source>
        <dbReference type="Proteomes" id="UP000030744"/>
    </source>
</evidence>
<evidence type="ECO:0000256" key="1">
    <source>
        <dbReference type="ARBA" id="ARBA00022737"/>
    </source>
</evidence>
<name>U6JXF1_9EIME</name>
<evidence type="ECO:0000259" key="2">
    <source>
        <dbReference type="PROSITE" id="PS50222"/>
    </source>
</evidence>
<gene>
    <name evidence="3" type="ORF">EMH_0055280</name>
</gene>
<keyword evidence="1" id="KW-0677">Repeat</keyword>
<feature type="domain" description="EF-hand" evidence="2">
    <location>
        <begin position="12"/>
        <end position="40"/>
    </location>
</feature>
<reference evidence="3" key="1">
    <citation type="submission" date="2013-10" db="EMBL/GenBank/DDBJ databases">
        <title>Genomic analysis of the causative agents of coccidiosis in chickens.</title>
        <authorList>
            <person name="Reid A.J."/>
            <person name="Blake D."/>
            <person name="Billington K."/>
            <person name="Browne H."/>
            <person name="Dunn M."/>
            <person name="Hung S."/>
            <person name="Kawahara F."/>
            <person name="Miranda-Saavedra D."/>
            <person name="Mourier T."/>
            <person name="Nagra H."/>
            <person name="Otto T.D."/>
            <person name="Rawlings N."/>
            <person name="Sanchez A."/>
            <person name="Sanders M."/>
            <person name="Subramaniam C."/>
            <person name="Tay Y."/>
            <person name="Dear P."/>
            <person name="Doerig C."/>
            <person name="Gruber A."/>
            <person name="Parkinson J."/>
            <person name="Shirley M."/>
            <person name="Wan K.L."/>
            <person name="Berriman M."/>
            <person name="Tomley F."/>
            <person name="Pain A."/>
        </authorList>
    </citation>
    <scope>NUCLEOTIDE SEQUENCE [LARGE SCALE GENOMIC DNA]</scope>
    <source>
        <strain evidence="3">Houghton</strain>
    </source>
</reference>
<dbReference type="Proteomes" id="UP000030744">
    <property type="component" value="Unassembled WGS sequence"/>
</dbReference>
<dbReference type="PANTHER" id="PTHR23049">
    <property type="entry name" value="MYOSIN REGULATORY LIGHT CHAIN 2"/>
    <property type="match status" value="1"/>
</dbReference>
<dbReference type="GeneID" id="25380186"/>
<accession>U6JXF1</accession>
<dbReference type="AlphaFoldDB" id="U6JXF1"/>
<feature type="domain" description="EF-hand" evidence="2">
    <location>
        <begin position="109"/>
        <end position="144"/>
    </location>
</feature>
<dbReference type="PROSITE" id="PS50222">
    <property type="entry name" value="EF_HAND_2"/>
    <property type="match status" value="2"/>
</dbReference>
<sequence>MPLYFSSLCTCDTFVLVDDDKDGLIDKNQFFTLFRALGQTVSDASLTKIFSAAVIEEAKNAAKAKEASPPAKAAAAAAPKKAAAPPPAGEYVSFQQFVKTFADAYQKPATESALISAFNVFDATNSGKLTMTQLHDILTKRGEPLTKEEVDEIMLLAALDHAKETDYAVLAKR</sequence>
<dbReference type="InterPro" id="IPR011992">
    <property type="entry name" value="EF-hand-dom_pair"/>
</dbReference>
<proteinExistence type="predicted"/>
<dbReference type="RefSeq" id="XP_013352666.1">
    <property type="nucleotide sequence ID" value="XM_013497212.1"/>
</dbReference>